<dbReference type="SUPFAM" id="SSF48264">
    <property type="entry name" value="Cytochrome P450"/>
    <property type="match status" value="1"/>
</dbReference>
<dbReference type="Pfam" id="PF00067">
    <property type="entry name" value="p450"/>
    <property type="match status" value="1"/>
</dbReference>
<reference evidence="2" key="1">
    <citation type="submission" date="2018-05" db="EMBL/GenBank/DDBJ databases">
        <authorList>
            <person name="Lanie J.A."/>
            <person name="Ng W.-L."/>
            <person name="Kazmierczak K.M."/>
            <person name="Andrzejewski T.M."/>
            <person name="Davidsen T.M."/>
            <person name="Wayne K.J."/>
            <person name="Tettelin H."/>
            <person name="Glass J.I."/>
            <person name="Rusch D."/>
            <person name="Podicherti R."/>
            <person name="Tsui H.-C.T."/>
            <person name="Winkler M.E."/>
        </authorList>
    </citation>
    <scope>NUCLEOTIDE SEQUENCE</scope>
</reference>
<dbReference type="PANTHER" id="PTHR46696:SF4">
    <property type="entry name" value="BIOTIN BIOSYNTHESIS CYTOCHROME P450"/>
    <property type="match status" value="1"/>
</dbReference>
<comment type="similarity">
    <text evidence="1">Belongs to the cytochrome P450 family.</text>
</comment>
<protein>
    <recommendedName>
        <fullName evidence="3">Cytochrome P450</fullName>
    </recommendedName>
</protein>
<evidence type="ECO:0000256" key="1">
    <source>
        <dbReference type="ARBA" id="ARBA00010617"/>
    </source>
</evidence>
<dbReference type="GO" id="GO:0006707">
    <property type="term" value="P:cholesterol catabolic process"/>
    <property type="evidence" value="ECO:0007669"/>
    <property type="project" value="TreeGrafter"/>
</dbReference>
<evidence type="ECO:0008006" key="3">
    <source>
        <dbReference type="Google" id="ProtNLM"/>
    </source>
</evidence>
<dbReference type="PANTHER" id="PTHR46696">
    <property type="entry name" value="P450, PUTATIVE (EUROFUNG)-RELATED"/>
    <property type="match status" value="1"/>
</dbReference>
<dbReference type="AlphaFoldDB" id="A0A382QJN0"/>
<dbReference type="Gene3D" id="1.10.630.10">
    <property type="entry name" value="Cytochrome P450"/>
    <property type="match status" value="1"/>
</dbReference>
<dbReference type="EMBL" id="UINC01115017">
    <property type="protein sequence ID" value="SVC85734.1"/>
    <property type="molecule type" value="Genomic_DNA"/>
</dbReference>
<dbReference type="GO" id="GO:0008395">
    <property type="term" value="F:steroid hydroxylase activity"/>
    <property type="evidence" value="ECO:0007669"/>
    <property type="project" value="TreeGrafter"/>
</dbReference>
<evidence type="ECO:0000313" key="2">
    <source>
        <dbReference type="EMBL" id="SVC85734.1"/>
    </source>
</evidence>
<dbReference type="GO" id="GO:0036199">
    <property type="term" value="F:cholest-4-en-3-one 26-monooxygenase activity"/>
    <property type="evidence" value="ECO:0007669"/>
    <property type="project" value="TreeGrafter"/>
</dbReference>
<dbReference type="GO" id="GO:0005506">
    <property type="term" value="F:iron ion binding"/>
    <property type="evidence" value="ECO:0007669"/>
    <property type="project" value="InterPro"/>
</dbReference>
<accession>A0A382QJN0</accession>
<proteinExistence type="inferred from homology"/>
<dbReference type="GO" id="GO:0020037">
    <property type="term" value="F:heme binding"/>
    <property type="evidence" value="ECO:0007669"/>
    <property type="project" value="InterPro"/>
</dbReference>
<sequence length="326" mass="37591">MNINYNPYSKEFWKDPWTIYKQLRDNDPVHCMEDFGGAWALSRFEDIWNAHLGSYKDYTSRFGTSPPPLLLGEDSGPGHVSIPTNDGQDHRDYRNTIAERYTQPSIAQMEKDIRKLTQEELKPALKTGKLDIHEVARRVSLFTIADMIGIDREVALKARHFIDIFYERDPNIVGATPKGQEAFGQCMGLMLEMAETWRKDVPPSPSHINTWVNKRVREDTFMTNEQIAGNTSMLIITGSDTVPFNTANLFFYLNQHPQQLEMIKKDFSLIPNAFEECVRFDHPTNILGRKLVKDLELHGKKMKKGDAVIYLYQSAGRDEREFKDPD</sequence>
<organism evidence="2">
    <name type="scientific">marine metagenome</name>
    <dbReference type="NCBI Taxonomy" id="408172"/>
    <lineage>
        <taxon>unclassified sequences</taxon>
        <taxon>metagenomes</taxon>
        <taxon>ecological metagenomes</taxon>
    </lineage>
</organism>
<gene>
    <name evidence="2" type="ORF">METZ01_LOCUS338588</name>
</gene>
<name>A0A382QJN0_9ZZZZ</name>
<dbReference type="InterPro" id="IPR036396">
    <property type="entry name" value="Cyt_P450_sf"/>
</dbReference>
<feature type="non-terminal residue" evidence="2">
    <location>
        <position position="326"/>
    </location>
</feature>
<dbReference type="InterPro" id="IPR001128">
    <property type="entry name" value="Cyt_P450"/>
</dbReference>